<proteinExistence type="predicted"/>
<keyword evidence="3" id="KW-1185">Reference proteome</keyword>
<organism evidence="2 3">
    <name type="scientific">Nitzschia inconspicua</name>
    <dbReference type="NCBI Taxonomy" id="303405"/>
    <lineage>
        <taxon>Eukaryota</taxon>
        <taxon>Sar</taxon>
        <taxon>Stramenopiles</taxon>
        <taxon>Ochrophyta</taxon>
        <taxon>Bacillariophyta</taxon>
        <taxon>Bacillariophyceae</taxon>
        <taxon>Bacillariophycidae</taxon>
        <taxon>Bacillariales</taxon>
        <taxon>Bacillariaceae</taxon>
        <taxon>Nitzschia</taxon>
    </lineage>
</organism>
<dbReference type="AlphaFoldDB" id="A0A9K3LD40"/>
<sequence>MSRSSRKKPENFAKQMAKGAKEAILDLHVKQLIVVRQNNNGSLPNGFIDEVVASLTSQGIEATRHTIYNHEKKLRRKSIPSEQPAPSTVRLQVRLANPNNTPAKVTSPSATTNQGGRPRGSTISAKFNLEKATNDGLEFAASKILRARAQARKTTLSTGIISSIINEANTLHNLKEHAMLKRSTVLSRVHRGNPKGWAGHPKTSTPMKLVEPILVALCLKLVRSGHGQPLDCTEFLAMASSLVKDTPTEKAILEHRRLSKKSSRAPLLG</sequence>
<protein>
    <submittedName>
        <fullName evidence="2">Uncharacterized protein</fullName>
    </submittedName>
</protein>
<evidence type="ECO:0000313" key="2">
    <source>
        <dbReference type="EMBL" id="KAG7359061.1"/>
    </source>
</evidence>
<feature type="region of interest" description="Disordered" evidence="1">
    <location>
        <begin position="98"/>
        <end position="120"/>
    </location>
</feature>
<evidence type="ECO:0000313" key="3">
    <source>
        <dbReference type="Proteomes" id="UP000693970"/>
    </source>
</evidence>
<reference evidence="2" key="1">
    <citation type="journal article" date="2021" name="Sci. Rep.">
        <title>Diploid genomic architecture of Nitzschia inconspicua, an elite biomass production diatom.</title>
        <authorList>
            <person name="Oliver A."/>
            <person name="Podell S."/>
            <person name="Pinowska A."/>
            <person name="Traller J.C."/>
            <person name="Smith S.R."/>
            <person name="McClure R."/>
            <person name="Beliaev A."/>
            <person name="Bohutskyi P."/>
            <person name="Hill E.A."/>
            <person name="Rabines A."/>
            <person name="Zheng H."/>
            <person name="Allen L.Z."/>
            <person name="Kuo A."/>
            <person name="Grigoriev I.V."/>
            <person name="Allen A.E."/>
            <person name="Hazlebeck D."/>
            <person name="Allen E.E."/>
        </authorList>
    </citation>
    <scope>NUCLEOTIDE SEQUENCE</scope>
    <source>
        <strain evidence="2">Hildebrandi</strain>
    </source>
</reference>
<dbReference type="Proteomes" id="UP000693970">
    <property type="component" value="Unassembled WGS sequence"/>
</dbReference>
<comment type="caution">
    <text evidence="2">The sequence shown here is derived from an EMBL/GenBank/DDBJ whole genome shotgun (WGS) entry which is preliminary data.</text>
</comment>
<accession>A0A9K3LD40</accession>
<gene>
    <name evidence="2" type="ORF">IV203_015650</name>
</gene>
<evidence type="ECO:0000256" key="1">
    <source>
        <dbReference type="SAM" id="MobiDB-lite"/>
    </source>
</evidence>
<name>A0A9K3LD40_9STRA</name>
<reference evidence="2" key="2">
    <citation type="submission" date="2021-04" db="EMBL/GenBank/DDBJ databases">
        <authorList>
            <person name="Podell S."/>
        </authorList>
    </citation>
    <scope>NUCLEOTIDE SEQUENCE</scope>
    <source>
        <strain evidence="2">Hildebrandi</strain>
    </source>
</reference>
<dbReference type="EMBL" id="JAGRRH010000014">
    <property type="protein sequence ID" value="KAG7359061.1"/>
    <property type="molecule type" value="Genomic_DNA"/>
</dbReference>